<accession>A0A174GCY8</accession>
<protein>
    <recommendedName>
        <fullName evidence="3">Flagellar protein</fullName>
    </recommendedName>
</protein>
<proteinExistence type="predicted"/>
<evidence type="ECO:0000313" key="1">
    <source>
        <dbReference type="EMBL" id="RGS41319.1"/>
    </source>
</evidence>
<dbReference type="AlphaFoldDB" id="A0A174GCY8"/>
<organism evidence="1 2">
    <name type="scientific">Roseburia hominis</name>
    <dbReference type="NCBI Taxonomy" id="301301"/>
    <lineage>
        <taxon>Bacteria</taxon>
        <taxon>Bacillati</taxon>
        <taxon>Bacillota</taxon>
        <taxon>Clostridia</taxon>
        <taxon>Lachnospirales</taxon>
        <taxon>Lachnospiraceae</taxon>
        <taxon>Roseburia</taxon>
    </lineage>
</organism>
<reference evidence="1 2" key="1">
    <citation type="submission" date="2018-08" db="EMBL/GenBank/DDBJ databases">
        <title>A genome reference for cultivated species of the human gut microbiota.</title>
        <authorList>
            <person name="Zou Y."/>
            <person name="Xue W."/>
            <person name="Luo G."/>
        </authorList>
    </citation>
    <scope>NUCLEOTIDE SEQUENCE [LARGE SCALE GENOMIC DNA]</scope>
    <source>
        <strain evidence="1 2">AF22-12AC</strain>
    </source>
</reference>
<dbReference type="RefSeq" id="WP_055231724.1">
    <property type="nucleotide sequence ID" value="NZ_CAUELN010000019.1"/>
</dbReference>
<dbReference type="EMBL" id="QRVL01000003">
    <property type="protein sequence ID" value="RGS41319.1"/>
    <property type="molecule type" value="Genomic_DNA"/>
</dbReference>
<name>A0A174GCY8_9FIRM</name>
<evidence type="ECO:0000313" key="2">
    <source>
        <dbReference type="Proteomes" id="UP000266172"/>
    </source>
</evidence>
<evidence type="ECO:0008006" key="3">
    <source>
        <dbReference type="Google" id="ProtNLM"/>
    </source>
</evidence>
<dbReference type="Proteomes" id="UP000266172">
    <property type="component" value="Unassembled WGS sequence"/>
</dbReference>
<comment type="caution">
    <text evidence="1">The sequence shown here is derived from an EMBL/GenBank/DDBJ whole genome shotgun (WGS) entry which is preliminary data.</text>
</comment>
<gene>
    <name evidence="1" type="ORF">DWX93_06635</name>
</gene>
<sequence length="132" mass="15722">MEQPQDLFGNYKYCEECKRPLPLTYKENLCPSCIEQKLFREVKEYIRENDVNEYDVAQHFHIPHMQVKKWIREGRIEYKDDHLNTITMHCTRCGAPISFGTLCAKCMRQKDVSVHSSAREDVSDSRMRFIED</sequence>